<dbReference type="AlphaFoldDB" id="Q3E8G0"/>
<keyword evidence="4" id="KW-1185">Reference proteome</keyword>
<evidence type="ECO:0000313" key="4">
    <source>
        <dbReference type="Proteomes" id="UP000006548"/>
    </source>
</evidence>
<dbReference type="EMBL" id="DQ447042">
    <property type="protein sequence ID" value="ABE66224.1"/>
    <property type="molecule type" value="mRNA"/>
</dbReference>
<dbReference type="Proteomes" id="UP000006548">
    <property type="component" value="Chromosome 5"/>
</dbReference>
<evidence type="ECO:0000313" key="1">
    <source>
        <dbReference type="Araport" id="AT5G46115"/>
    </source>
</evidence>
<reference evidence="3" key="4">
    <citation type="submission" date="2016-05" db="EMBL/GenBank/DDBJ databases">
        <authorList>
            <person name="Krishnakumar V."/>
            <person name="Cheng C.-Y."/>
            <person name="Chan A.P."/>
            <person name="Schobel S."/>
            <person name="Kim M."/>
            <person name="Ferlanti E.S."/>
            <person name="Belyaeva I."/>
            <person name="Rosen B.D."/>
            <person name="Micklem G."/>
            <person name="Miller J.R."/>
            <person name="Vaughn M."/>
            <person name="Town C.D."/>
        </authorList>
    </citation>
    <scope>NUCLEOTIDE SEQUENCE</scope>
</reference>
<sequence length="74" mass="8531">MRKTSKSQPLSERLDMVMVSMAIVRFTPTTTKTRTVTTINFTIEATLMETAMVDLSREIEICFVFDNLEFSYVL</sequence>
<dbReference type="TAIR" id="AT5G46115"/>
<reference evidence="3" key="3">
    <citation type="submission" date="2011-02" db="EMBL/GenBank/DDBJ databases">
        <authorList>
            <consortium name="TAIR"/>
            <person name="Swarbreck D."/>
            <person name="Lamesch P."/>
            <person name="Wilks C."/>
            <person name="Huala E."/>
        </authorList>
    </citation>
    <scope>NUCLEOTIDE SEQUENCE</scope>
</reference>
<proteinExistence type="evidence at transcript level"/>
<organism evidence="3 4">
    <name type="scientific">Arabidopsis thaliana</name>
    <name type="common">Mouse-ear cress</name>
    <dbReference type="NCBI Taxonomy" id="3702"/>
    <lineage>
        <taxon>Eukaryota</taxon>
        <taxon>Viridiplantae</taxon>
        <taxon>Streptophyta</taxon>
        <taxon>Embryophyta</taxon>
        <taxon>Tracheophyta</taxon>
        <taxon>Spermatophyta</taxon>
        <taxon>Magnoliopsida</taxon>
        <taxon>eudicotyledons</taxon>
        <taxon>Gunneridae</taxon>
        <taxon>Pentapetalae</taxon>
        <taxon>rosids</taxon>
        <taxon>malvids</taxon>
        <taxon>Brassicales</taxon>
        <taxon>Brassicaceae</taxon>
        <taxon>Camelineae</taxon>
        <taxon>Arabidopsis</taxon>
    </lineage>
</organism>
<reference evidence="2" key="2">
    <citation type="submission" date="2006-03" db="EMBL/GenBank/DDBJ databases">
        <authorList>
            <person name="Underwood B.A."/>
            <person name="Xiao Y."/>
            <person name="Moskal W."/>
            <person name="Monaghan E."/>
            <person name="Wang W."/>
            <person name="Redman J."/>
            <person name="Wu H.C."/>
            <person name="Utterback T."/>
            <person name="Town C.D."/>
        </authorList>
    </citation>
    <scope>NUCLEOTIDE SEQUENCE</scope>
</reference>
<dbReference type="ExpressionAtlas" id="Q3E8G0">
    <property type="expression patterns" value="baseline and differential"/>
</dbReference>
<dbReference type="KEGG" id="ath:AT5G46115"/>
<accession>Q3E8G0</accession>
<dbReference type="RefSeq" id="NP_568656.1">
    <property type="nucleotide sequence ID" value="NM_123980.3"/>
</dbReference>
<evidence type="ECO:0000313" key="2">
    <source>
        <dbReference type="EMBL" id="ABE66224.1"/>
    </source>
</evidence>
<dbReference type="GeneID" id="834653"/>
<reference evidence="4" key="5">
    <citation type="journal article" date="2017" name="Plant J.">
        <title>Araport11: a complete reannotation of the Arabidopsis thaliana reference genome.</title>
        <authorList>
            <person name="Cheng C.Y."/>
            <person name="Krishnakumar V."/>
            <person name="Chan A.P."/>
            <person name="Thibaud-Nissen F."/>
            <person name="Schobel S."/>
            <person name="Town C.D."/>
        </authorList>
    </citation>
    <scope>GENOME REANNOTATION</scope>
    <source>
        <strain evidence="4">cv. Columbia</strain>
    </source>
</reference>
<protein>
    <submittedName>
        <fullName evidence="3">Uncharacterized protein</fullName>
    </submittedName>
</protein>
<dbReference type="Araport" id="AT5G46115"/>
<dbReference type="EMBL" id="CP002688">
    <property type="protein sequence ID" value="AED95342.1"/>
    <property type="molecule type" value="Genomic_DNA"/>
</dbReference>
<reference evidence="3 4" key="1">
    <citation type="journal article" date="2000" name="Nature">
        <title>Sequence and analysis of chromosome 5 of the plant Arabidopsis thaliana.</title>
        <authorList>
            <consortium name="Kazusa DNA Research Institute"/>
            <consortium name="Cold Spring Harbor and Washington University in St Louis Sequencing Consortium"/>
            <consortium name="European Union Arabidopsis Genome Sequencing Consortium"/>
            <person name="Tabata S."/>
            <person name="Kaneko T."/>
            <person name="Nakamura Y."/>
            <person name="Kotani H."/>
            <person name="Kato T."/>
            <person name="Asamizu E."/>
            <person name="Miyajima N."/>
            <person name="Sasamoto S."/>
            <person name="Kimura T."/>
            <person name="Hosouchi T."/>
            <person name="Kawashima K."/>
            <person name="Kohara M."/>
            <person name="Matsumoto M."/>
            <person name="Matsuno A."/>
            <person name="Muraki A."/>
            <person name="Nakayama S."/>
            <person name="Nakazaki N."/>
            <person name="Naruo K."/>
            <person name="Okumura S."/>
            <person name="Shinpo S."/>
            <person name="Takeuchi C."/>
            <person name="Wada T."/>
            <person name="Watanabe A."/>
            <person name="Yamada M."/>
            <person name="Yasuda M."/>
            <person name="Sato S."/>
            <person name="de la Bastide M."/>
            <person name="Huang E."/>
            <person name="Spiegel L."/>
            <person name="Gnoj L."/>
            <person name="O'Shaughnessy A."/>
            <person name="Preston R."/>
            <person name="Habermann K."/>
            <person name="Murray J."/>
            <person name="Johnson D."/>
            <person name="Rohlfing T."/>
            <person name="Nelson J."/>
            <person name="Stoneking T."/>
            <person name="Pepin K."/>
            <person name="Spieth J."/>
            <person name="Sekhon M."/>
            <person name="Armstrong J."/>
            <person name="Becker M."/>
            <person name="Belter E."/>
            <person name="Cordum H."/>
            <person name="Cordes M."/>
            <person name="Courtney L."/>
            <person name="Courtney W."/>
            <person name="Dante M."/>
            <person name="Du H."/>
            <person name="Edwards J."/>
            <person name="Fryman J."/>
            <person name="Haakensen B."/>
            <person name="Lamar E."/>
            <person name="Latreille P."/>
            <person name="Leonard S."/>
            <person name="Meyer R."/>
            <person name="Mulvaney E."/>
            <person name="Ozersky P."/>
            <person name="Riley A."/>
            <person name="Strowmatt C."/>
            <person name="Wagner-McPherson C."/>
            <person name="Wollam A."/>
            <person name="Yoakum M."/>
            <person name="Bell M."/>
            <person name="Dedhia N."/>
            <person name="Parnell L."/>
            <person name="Shah R."/>
            <person name="Rodriguez M."/>
            <person name="See L.H."/>
            <person name="Vil D."/>
            <person name="Baker J."/>
            <person name="Kirchoff K."/>
            <person name="Toth K."/>
            <person name="King L."/>
            <person name="Bahret A."/>
            <person name="Miller B."/>
            <person name="Marra M."/>
            <person name="Martienssen R."/>
            <person name="McCombie W.R."/>
            <person name="Wilson R.K."/>
            <person name="Murphy G."/>
            <person name="Bancroft I."/>
            <person name="Volckaert G."/>
            <person name="Wambutt R."/>
            <person name="Dusterhoft A."/>
            <person name="Stiekema W."/>
            <person name="Pohl T."/>
            <person name="Entian K.D."/>
            <person name="Terryn N."/>
            <person name="Hartley N."/>
            <person name="Bent E."/>
            <person name="Johnson S."/>
            <person name="Langham S.A."/>
            <person name="McCullagh B."/>
            <person name="Robben J."/>
            <person name="Grymonprez B."/>
            <person name="Zimmermann W."/>
            <person name="Ramsperger U."/>
            <person name="Wedler H."/>
            <person name="Balke K."/>
            <person name="Wedler E."/>
            <person name="Peters S."/>
            <person name="van Staveren M."/>
            <person name="Dirkse W."/>
            <person name="Mooijman P."/>
            <person name="Lankhorst R.K."/>
            <person name="Weitzenegger T."/>
            <person name="Bothe G."/>
            <person name="Rose M."/>
            <person name="Hauf J."/>
            <person name="Berneiser S."/>
            <person name="Hempel S."/>
            <person name="Feldpausch M."/>
            <person name="Lamberth S."/>
            <person name="Villarroel R."/>
            <person name="Gielen J."/>
            <person name="Ardiles W."/>
            <person name="Bents O."/>
            <person name="Lemcke K."/>
            <person name="Kolesov G."/>
            <person name="Mayer K."/>
            <person name="Rudd S."/>
            <person name="Schoof H."/>
            <person name="Schueller C."/>
            <person name="Zaccaria P."/>
            <person name="Mewes H.W."/>
            <person name="Bevan M."/>
            <person name="Fransz P."/>
        </authorList>
    </citation>
    <scope>NUCLEOTIDE SEQUENCE [LARGE SCALE GENOMIC DNA]</scope>
    <source>
        <strain evidence="4">cv. Columbia</strain>
    </source>
</reference>
<dbReference type="HOGENOM" id="CLU_2691158_0_0_1"/>
<dbReference type="PaxDb" id="3702-AT5G46115.1"/>
<gene>
    <name evidence="1 3" type="ordered locus">At5g46115</name>
</gene>
<evidence type="ECO:0000313" key="3">
    <source>
        <dbReference type="EMBL" id="AED95342.1"/>
    </source>
</evidence>
<name>Q3E8G0_ARATH</name>